<accession>A0A5A8EJY2</accession>
<proteinExistence type="predicted"/>
<dbReference type="AlphaFoldDB" id="A0A5A8EJY2"/>
<comment type="caution">
    <text evidence="3">The sequence shown here is derived from an EMBL/GenBank/DDBJ whole genome shotgun (WGS) entry which is preliminary data.</text>
</comment>
<feature type="region of interest" description="Disordered" evidence="1">
    <location>
        <begin position="147"/>
        <end position="171"/>
    </location>
</feature>
<evidence type="ECO:0000256" key="2">
    <source>
        <dbReference type="SAM" id="SignalP"/>
    </source>
</evidence>
<sequence length="225" mass="22299">MGVWPLFLAASLTLAAGSVAPMPAGGVLCSSADGPSCAAIAGEQPPQPGHVALNGAALDHKVPEPDGSDVILPAEGLLRSVELLSHFASSLKLLGQEQASKGRVTTVQRSASTAGVGSSEAAEAPGVALIVVGSEDELEATLSNAKRRQAQLGQGRRPEHTAEEAGGEAGVRVLQGTSHGSLEQAIKEALIRMGERLKEGEGASGGSDGGDDGDGGDGGDDAGPG</sequence>
<feature type="chain" id="PRO_5022748833" evidence="2">
    <location>
        <begin position="18"/>
        <end position="225"/>
    </location>
</feature>
<evidence type="ECO:0000313" key="3">
    <source>
        <dbReference type="EMBL" id="KAA0177929.1"/>
    </source>
</evidence>
<evidence type="ECO:0000256" key="1">
    <source>
        <dbReference type="SAM" id="MobiDB-lite"/>
    </source>
</evidence>
<keyword evidence="2" id="KW-0732">Signal</keyword>
<dbReference type="EMBL" id="VLTO01000002">
    <property type="protein sequence ID" value="KAA0177929.1"/>
    <property type="molecule type" value="Genomic_DNA"/>
</dbReference>
<feature type="compositionally biased region" description="Basic and acidic residues" evidence="1">
    <location>
        <begin position="192"/>
        <end position="201"/>
    </location>
</feature>
<evidence type="ECO:0000313" key="4">
    <source>
        <dbReference type="Proteomes" id="UP000322899"/>
    </source>
</evidence>
<feature type="region of interest" description="Disordered" evidence="1">
    <location>
        <begin position="192"/>
        <end position="225"/>
    </location>
</feature>
<reference evidence="3 4" key="1">
    <citation type="submission" date="2019-07" db="EMBL/GenBank/DDBJ databases">
        <title>Genomes of Cafeteria roenbergensis.</title>
        <authorList>
            <person name="Fischer M.G."/>
            <person name="Hackl T."/>
            <person name="Roman M."/>
        </authorList>
    </citation>
    <scope>NUCLEOTIDE SEQUENCE [LARGE SCALE GENOMIC DNA]</scope>
    <source>
        <strain evidence="3 4">E4-10P</strain>
    </source>
</reference>
<dbReference type="Proteomes" id="UP000322899">
    <property type="component" value="Unassembled WGS sequence"/>
</dbReference>
<gene>
    <name evidence="3" type="ORF">FNF27_00477</name>
</gene>
<organism evidence="3 4">
    <name type="scientific">Cafeteria roenbergensis</name>
    <name type="common">Marine flagellate</name>
    <dbReference type="NCBI Taxonomy" id="33653"/>
    <lineage>
        <taxon>Eukaryota</taxon>
        <taxon>Sar</taxon>
        <taxon>Stramenopiles</taxon>
        <taxon>Bigyra</taxon>
        <taxon>Opalozoa</taxon>
        <taxon>Bicosoecida</taxon>
        <taxon>Cafeteriaceae</taxon>
        <taxon>Cafeteria</taxon>
    </lineage>
</organism>
<name>A0A5A8EJY2_CAFRO</name>
<feature type="compositionally biased region" description="Acidic residues" evidence="1">
    <location>
        <begin position="209"/>
        <end position="225"/>
    </location>
</feature>
<protein>
    <submittedName>
        <fullName evidence="3">Uncharacterized protein</fullName>
    </submittedName>
</protein>
<feature type="signal peptide" evidence="2">
    <location>
        <begin position="1"/>
        <end position="17"/>
    </location>
</feature>